<dbReference type="Proteomes" id="UP000605990">
    <property type="component" value="Unassembled WGS sequence"/>
</dbReference>
<evidence type="ECO:0000313" key="1">
    <source>
        <dbReference type="EMBL" id="MBC5835275.1"/>
    </source>
</evidence>
<reference evidence="1 2" key="1">
    <citation type="submission" date="2020-08" db="EMBL/GenBank/DDBJ databases">
        <title>Description of novel Flavobacterium F-408 isolate.</title>
        <authorList>
            <person name="Saticioglu I.B."/>
            <person name="Duman M."/>
            <person name="Altun S."/>
        </authorList>
    </citation>
    <scope>NUCLEOTIDE SEQUENCE [LARGE SCALE GENOMIC DNA]</scope>
    <source>
        <strain evidence="1 2">F-408</strain>
    </source>
</reference>
<name>A0ABR7IZQ6_9FLAO</name>
<proteinExistence type="predicted"/>
<sequence length="121" mass="13686">MRKIILTASVLLTLFACQNTEEVKTENTTTSKVMRRADQVENFKKAITEINKPQYAPTKEHIEKYGSELSDERKQVLLQPAKDLIIATGVTEAELSKETTNDILNKAFKIYVSQTAHQSTK</sequence>
<dbReference type="RefSeq" id="WP_166125639.1">
    <property type="nucleotide sequence ID" value="NZ_JAANOQ010000002.1"/>
</dbReference>
<keyword evidence="2" id="KW-1185">Reference proteome</keyword>
<dbReference type="PROSITE" id="PS51257">
    <property type="entry name" value="PROKAR_LIPOPROTEIN"/>
    <property type="match status" value="1"/>
</dbReference>
<evidence type="ECO:0000313" key="2">
    <source>
        <dbReference type="Proteomes" id="UP000605990"/>
    </source>
</evidence>
<evidence type="ECO:0008006" key="3">
    <source>
        <dbReference type="Google" id="ProtNLM"/>
    </source>
</evidence>
<comment type="caution">
    <text evidence="1">The sequence shown here is derived from an EMBL/GenBank/DDBJ whole genome shotgun (WGS) entry which is preliminary data.</text>
</comment>
<gene>
    <name evidence="1" type="ORF">H8R27_10290</name>
</gene>
<protein>
    <recommendedName>
        <fullName evidence="3">Lipoprotein</fullName>
    </recommendedName>
</protein>
<organism evidence="1 2">
    <name type="scientific">Flavobacterium bernardetii</name>
    <dbReference type="NCBI Taxonomy" id="2813823"/>
    <lineage>
        <taxon>Bacteria</taxon>
        <taxon>Pseudomonadati</taxon>
        <taxon>Bacteroidota</taxon>
        <taxon>Flavobacteriia</taxon>
        <taxon>Flavobacteriales</taxon>
        <taxon>Flavobacteriaceae</taxon>
        <taxon>Flavobacterium</taxon>
    </lineage>
</organism>
<accession>A0ABR7IZQ6</accession>
<dbReference type="EMBL" id="JACRUN010000006">
    <property type="protein sequence ID" value="MBC5835275.1"/>
    <property type="molecule type" value="Genomic_DNA"/>
</dbReference>